<comment type="caution">
    <text evidence="2">The sequence shown here is derived from an EMBL/GenBank/DDBJ whole genome shotgun (WGS) entry which is preliminary data.</text>
</comment>
<dbReference type="Pfam" id="PF11199">
    <property type="entry name" value="DUF2891"/>
    <property type="match status" value="1"/>
</dbReference>
<protein>
    <submittedName>
        <fullName evidence="2">DUF2891 domain-containing protein</fullName>
    </submittedName>
</protein>
<dbReference type="Proteomes" id="UP001597534">
    <property type="component" value="Unassembled WGS sequence"/>
</dbReference>
<feature type="chain" id="PRO_5047542166" evidence="1">
    <location>
        <begin position="17"/>
        <end position="353"/>
    </location>
</feature>
<name>A0ABW5YM23_9FLAO</name>
<reference evidence="3" key="1">
    <citation type="journal article" date="2019" name="Int. J. Syst. Evol. Microbiol.">
        <title>The Global Catalogue of Microorganisms (GCM) 10K type strain sequencing project: providing services to taxonomists for standard genome sequencing and annotation.</title>
        <authorList>
            <consortium name="The Broad Institute Genomics Platform"/>
            <consortium name="The Broad Institute Genome Sequencing Center for Infectious Disease"/>
            <person name="Wu L."/>
            <person name="Ma J."/>
        </authorList>
    </citation>
    <scope>NUCLEOTIDE SEQUENCE [LARGE SCALE GENOMIC DNA]</scope>
    <source>
        <strain evidence="3">KCTC 22671</strain>
    </source>
</reference>
<dbReference type="RefSeq" id="WP_379811710.1">
    <property type="nucleotide sequence ID" value="NZ_JBHUPC010000013.1"/>
</dbReference>
<keyword evidence="3" id="KW-1185">Reference proteome</keyword>
<evidence type="ECO:0000313" key="2">
    <source>
        <dbReference type="EMBL" id="MFD2892084.1"/>
    </source>
</evidence>
<organism evidence="2 3">
    <name type="scientific">Flavobacterium chuncheonense</name>
    <dbReference type="NCBI Taxonomy" id="2026653"/>
    <lineage>
        <taxon>Bacteria</taxon>
        <taxon>Pseudomonadati</taxon>
        <taxon>Bacteroidota</taxon>
        <taxon>Flavobacteriia</taxon>
        <taxon>Flavobacteriales</taxon>
        <taxon>Flavobacteriaceae</taxon>
        <taxon>Flavobacterium</taxon>
    </lineage>
</organism>
<gene>
    <name evidence="2" type="ORF">ACFS5J_08690</name>
</gene>
<accession>A0ABW5YM23</accession>
<feature type="signal peptide" evidence="1">
    <location>
        <begin position="1"/>
        <end position="16"/>
    </location>
</feature>
<evidence type="ECO:0000313" key="3">
    <source>
        <dbReference type="Proteomes" id="UP001597534"/>
    </source>
</evidence>
<evidence type="ECO:0000256" key="1">
    <source>
        <dbReference type="SAM" id="SignalP"/>
    </source>
</evidence>
<sequence>MKNLFLFLCFSLSANAQPILTEDIAYTLSELPLHCIANEFPNKTSHLSDSSVDARLLPHELHPVFFGCLDWHSSVHGHWMLIKLLKEFPDLKNKVEIIALLNDSFQVDKMQMEAEYFGKYTSSQAFERTYGWAWLLKLDEELYTWNDPIGKKWHTALQPLTQKIVTLWKAYLPKQTYPNRTGVHPNTAFGLCFAYDWATTTKNQVFATQIKQKAIEFYSSNTKIPAYLEPDGTDFFSPSLQAADLMGRVLPEKEFKHWLKKYYTKEGLERICDLPTISDRNDYQIVHLDGLSFSRAWNMKSIASRLPENHPLQKKFNTKANEFIAKALPTLFDSGYGGGHWLASFAIYALTQE</sequence>
<keyword evidence="1" id="KW-0732">Signal</keyword>
<dbReference type="EMBL" id="JBHUPC010000013">
    <property type="protein sequence ID" value="MFD2892084.1"/>
    <property type="molecule type" value="Genomic_DNA"/>
</dbReference>
<proteinExistence type="predicted"/>
<dbReference type="InterPro" id="IPR021365">
    <property type="entry name" value="DUF2891"/>
</dbReference>